<dbReference type="InterPro" id="IPR038765">
    <property type="entry name" value="Papain-like_cys_pep_sf"/>
</dbReference>
<feature type="non-terminal residue" evidence="1">
    <location>
        <position position="181"/>
    </location>
</feature>
<dbReference type="SUPFAM" id="SSF54001">
    <property type="entry name" value="Cysteine proteinases"/>
    <property type="match status" value="1"/>
</dbReference>
<protein>
    <submittedName>
        <fullName evidence="1">Transglutaminase</fullName>
    </submittedName>
</protein>
<organism evidence="1">
    <name type="scientific">human gut metagenome</name>
    <dbReference type="NCBI Taxonomy" id="408170"/>
    <lineage>
        <taxon>unclassified sequences</taxon>
        <taxon>metagenomes</taxon>
        <taxon>organismal metagenomes</taxon>
    </lineage>
</organism>
<gene>
    <name evidence="1" type="ORF">OBE_15587</name>
</gene>
<dbReference type="AlphaFoldDB" id="K1RWJ2"/>
<proteinExistence type="predicted"/>
<evidence type="ECO:0000313" key="1">
    <source>
        <dbReference type="EMBL" id="EKC47664.1"/>
    </source>
</evidence>
<comment type="caution">
    <text evidence="1">The sequence shown here is derived from an EMBL/GenBank/DDBJ whole genome shotgun (WGS) entry which is preliminary data.</text>
</comment>
<name>K1RWJ2_9ZZZZ</name>
<dbReference type="EMBL" id="AJWZ01010717">
    <property type="protein sequence ID" value="EKC47664.1"/>
    <property type="molecule type" value="Genomic_DNA"/>
</dbReference>
<reference evidence="1" key="1">
    <citation type="journal article" date="2013" name="Environ. Microbiol.">
        <title>Microbiota from the distal guts of lean and obese adolescents exhibit partial functional redundancy besides clear differences in community structure.</title>
        <authorList>
            <person name="Ferrer M."/>
            <person name="Ruiz A."/>
            <person name="Lanza F."/>
            <person name="Haange S.B."/>
            <person name="Oberbach A."/>
            <person name="Till H."/>
            <person name="Bargiela R."/>
            <person name="Campoy C."/>
            <person name="Segura M.T."/>
            <person name="Richter M."/>
            <person name="von Bergen M."/>
            <person name="Seifert J."/>
            <person name="Suarez A."/>
        </authorList>
    </citation>
    <scope>NUCLEOTIDE SEQUENCE</scope>
</reference>
<sequence length="181" mass="20998">MCNKANIDCVLLSGTADSDNHAWNGVKIGGDWYQIDVTWNDTDGENNYAENDYFNLTDDLMFKDHKLSYKYSELNSQTYLSVATWCNFYVPKCTAEKYNYFNYKYPTVSDPDNADDVSQAVANAAKNGDEYFSIVVDKNTDFNYMYDRMMNDGYLYNWISEANEINGYSPRLAESCYVYRK</sequence>
<accession>K1RWJ2</accession>